<dbReference type="Proteomes" id="UP000231409">
    <property type="component" value="Unassembled WGS sequence"/>
</dbReference>
<sequence>MSNTRVMSHGVRLNVVSYGDPAAVPVVLVHGYPDNHAVWQDVAERLAERYFVIAYDVRGAGYSQVPQRRADYRMELLAADLAAVADAMVPGRSFHLAGHDWGSIQCWEAVTRGPLTERILSYTSLSGPCLDHVGFLLRRKAVSRSWQDKAAVLSQLASSWYVLFFHLPVLAPALWRAGLGEWWPRYLQKREQIPQPPLNPTQTGDGRHGVELYRANFLHKLFRPEPRYACCPVQLIVPAQDHYVGSQLFDDLERWVPELRRQEVDAGHWVLVSHPDLVAGWIAGFVAEMEGRAAGARGARRPLKGDSPKVKEGSPRVSPLA</sequence>
<feature type="compositionally biased region" description="Basic and acidic residues" evidence="2">
    <location>
        <begin position="303"/>
        <end position="314"/>
    </location>
</feature>
<keyword evidence="5" id="KW-1185">Reference proteome</keyword>
<dbReference type="Pfam" id="PF00561">
    <property type="entry name" value="Abhydrolase_1"/>
    <property type="match status" value="1"/>
</dbReference>
<dbReference type="InterPro" id="IPR029058">
    <property type="entry name" value="AB_hydrolase_fold"/>
</dbReference>
<dbReference type="SUPFAM" id="SSF53474">
    <property type="entry name" value="alpha/beta-Hydrolases"/>
    <property type="match status" value="1"/>
</dbReference>
<comment type="caution">
    <text evidence="4">The sequence shown here is derived from an EMBL/GenBank/DDBJ whole genome shotgun (WGS) entry which is preliminary data.</text>
</comment>
<dbReference type="PRINTS" id="PR00412">
    <property type="entry name" value="EPOXHYDRLASE"/>
</dbReference>
<dbReference type="AlphaFoldDB" id="A0A2G1ULZ1"/>
<dbReference type="Gene3D" id="3.40.50.1820">
    <property type="entry name" value="alpha/beta hydrolase"/>
    <property type="match status" value="1"/>
</dbReference>
<evidence type="ECO:0000256" key="1">
    <source>
        <dbReference type="ARBA" id="ARBA00022801"/>
    </source>
</evidence>
<feature type="region of interest" description="Disordered" evidence="2">
    <location>
        <begin position="295"/>
        <end position="321"/>
    </location>
</feature>
<evidence type="ECO:0000313" key="5">
    <source>
        <dbReference type="Proteomes" id="UP000231409"/>
    </source>
</evidence>
<evidence type="ECO:0000256" key="2">
    <source>
        <dbReference type="SAM" id="MobiDB-lite"/>
    </source>
</evidence>
<dbReference type="InterPro" id="IPR000073">
    <property type="entry name" value="AB_hydrolase_1"/>
</dbReference>
<dbReference type="GO" id="GO:0016787">
    <property type="term" value="F:hydrolase activity"/>
    <property type="evidence" value="ECO:0007669"/>
    <property type="project" value="UniProtKB-KW"/>
</dbReference>
<dbReference type="PANTHER" id="PTHR43329">
    <property type="entry name" value="EPOXIDE HYDROLASE"/>
    <property type="match status" value="1"/>
</dbReference>
<evidence type="ECO:0000313" key="4">
    <source>
        <dbReference type="EMBL" id="PHQ15524.1"/>
    </source>
</evidence>
<dbReference type="InterPro" id="IPR000639">
    <property type="entry name" value="Epox_hydrolase-like"/>
</dbReference>
<evidence type="ECO:0000259" key="3">
    <source>
        <dbReference type="Pfam" id="PF00561"/>
    </source>
</evidence>
<reference evidence="4 5" key="1">
    <citation type="submission" date="2017-09" db="EMBL/GenBank/DDBJ databases">
        <title>The draft genome sequences of Marinobacter sp. PWS21.</title>
        <authorList>
            <person name="Cao J."/>
        </authorList>
    </citation>
    <scope>NUCLEOTIDE SEQUENCE [LARGE SCALE GENOMIC DNA]</scope>
    <source>
        <strain evidence="4 5">PWS21</strain>
    </source>
</reference>
<accession>A0A2G1ULZ1</accession>
<feature type="domain" description="AB hydrolase-1" evidence="3">
    <location>
        <begin position="25"/>
        <end position="275"/>
    </location>
</feature>
<gene>
    <name evidence="4" type="ORF">CLH61_09570</name>
</gene>
<name>A0A2G1ULZ1_9GAMM</name>
<organism evidence="4 5">
    <name type="scientific">Marinobacter profundi</name>
    <dbReference type="NCBI Taxonomy" id="2666256"/>
    <lineage>
        <taxon>Bacteria</taxon>
        <taxon>Pseudomonadati</taxon>
        <taxon>Pseudomonadota</taxon>
        <taxon>Gammaproteobacteria</taxon>
        <taxon>Pseudomonadales</taxon>
        <taxon>Marinobacteraceae</taxon>
        <taxon>Marinobacter</taxon>
    </lineage>
</organism>
<keyword evidence="1 4" id="KW-0378">Hydrolase</keyword>
<dbReference type="EMBL" id="NTFH01000007">
    <property type="protein sequence ID" value="PHQ15524.1"/>
    <property type="molecule type" value="Genomic_DNA"/>
</dbReference>
<protein>
    <submittedName>
        <fullName evidence="4">Alpha/beta hydrolase</fullName>
    </submittedName>
</protein>
<proteinExistence type="predicted"/>